<dbReference type="InterPro" id="IPR036546">
    <property type="entry name" value="MED15_KIX"/>
</dbReference>
<dbReference type="Gene3D" id="1.10.246.20">
    <property type="entry name" value="Coactivator CBP, KIX domain"/>
    <property type="match status" value="1"/>
</dbReference>
<dbReference type="InterPro" id="IPR036529">
    <property type="entry name" value="KIX_dom_sf"/>
</dbReference>
<evidence type="ECO:0000256" key="2">
    <source>
        <dbReference type="ARBA" id="ARBA00023242"/>
    </source>
</evidence>
<evidence type="ECO:0000313" key="5">
    <source>
        <dbReference type="EMBL" id="ABK26292.1"/>
    </source>
</evidence>
<dbReference type="Pfam" id="PF16987">
    <property type="entry name" value="KIX_2"/>
    <property type="match status" value="1"/>
</dbReference>
<feature type="domain" description="Mediator complex subunit 15 KIX" evidence="4">
    <location>
        <begin position="5"/>
        <end position="75"/>
    </location>
</feature>
<sequence>MDNCNHRMSEECRQRIINKIVDCLQRHCAGPDSRNELKKIALRFEDKVYTNSANQQDYLRRISLKMLSLESKANTPLGNYFPGSCSAIGGPREEVYEEQSQGDIGMVVDGPPPQSVPVETIQRALRVLFLSYLPRDAPDLPVVDDLAELGVPDAALAPALQVLETLRDQERRIVELEEELRGLRALC</sequence>
<keyword evidence="2" id="KW-0539">Nucleus</keyword>
<proteinExistence type="evidence at transcript level"/>
<accession>A9P081</accession>
<dbReference type="PANTHER" id="PTHR33137:SF4">
    <property type="entry name" value="MEDIATOR OF RNA POLYMERASE II TRANSCRIPTION SUBUNIT 15A-RELATED"/>
    <property type="match status" value="1"/>
</dbReference>
<dbReference type="PANTHER" id="PTHR33137">
    <property type="entry name" value="MEDIATOR OF RNA POLYMERASE II TRANSCRIPTION SUBUNIT 15A-RELATED"/>
    <property type="match status" value="1"/>
</dbReference>
<dbReference type="GO" id="GO:0005634">
    <property type="term" value="C:nucleus"/>
    <property type="evidence" value="ECO:0007669"/>
    <property type="project" value="UniProtKB-SubCell"/>
</dbReference>
<keyword evidence="3" id="KW-0175">Coiled coil</keyword>
<feature type="coiled-coil region" evidence="3">
    <location>
        <begin position="159"/>
        <end position="186"/>
    </location>
</feature>
<dbReference type="InterPro" id="IPR044661">
    <property type="entry name" value="MED15a/b/c-like"/>
</dbReference>
<protein>
    <recommendedName>
        <fullName evidence="4">Mediator complex subunit 15 KIX domain-containing protein</fullName>
    </recommendedName>
</protein>
<evidence type="ECO:0000259" key="4">
    <source>
        <dbReference type="Pfam" id="PF16987"/>
    </source>
</evidence>
<name>A9P081_PICSI</name>
<organism evidence="5">
    <name type="scientific">Picea sitchensis</name>
    <name type="common">Sitka spruce</name>
    <name type="synonym">Pinus sitchensis</name>
    <dbReference type="NCBI Taxonomy" id="3332"/>
    <lineage>
        <taxon>Eukaryota</taxon>
        <taxon>Viridiplantae</taxon>
        <taxon>Streptophyta</taxon>
        <taxon>Embryophyta</taxon>
        <taxon>Tracheophyta</taxon>
        <taxon>Spermatophyta</taxon>
        <taxon>Pinopsida</taxon>
        <taxon>Pinidae</taxon>
        <taxon>Conifers I</taxon>
        <taxon>Pinales</taxon>
        <taxon>Pinaceae</taxon>
        <taxon>Picea</taxon>
    </lineage>
</organism>
<evidence type="ECO:0000256" key="1">
    <source>
        <dbReference type="ARBA" id="ARBA00004123"/>
    </source>
</evidence>
<dbReference type="GO" id="GO:0003713">
    <property type="term" value="F:transcription coactivator activity"/>
    <property type="evidence" value="ECO:0007669"/>
    <property type="project" value="InterPro"/>
</dbReference>
<dbReference type="AlphaFoldDB" id="A9P081"/>
<evidence type="ECO:0000256" key="3">
    <source>
        <dbReference type="SAM" id="Coils"/>
    </source>
</evidence>
<dbReference type="GO" id="GO:0031490">
    <property type="term" value="F:chromatin DNA binding"/>
    <property type="evidence" value="ECO:0007669"/>
    <property type="project" value="InterPro"/>
</dbReference>
<reference evidence="5" key="1">
    <citation type="journal article" date="2008" name="BMC Genomics">
        <title>A conifer genomics resource of 200,000 spruce (Picea spp.) ESTs and 6,464 high-quality, sequence-finished full-length cDNAs for Sitka spruce (Picea sitchensis).</title>
        <authorList>
            <person name="Ralph S.G."/>
            <person name="Chun H.J."/>
            <person name="Kolosova N."/>
            <person name="Cooper D."/>
            <person name="Oddy C."/>
            <person name="Ritland C.E."/>
            <person name="Kirkpatrick R."/>
            <person name="Moore R."/>
            <person name="Barber S."/>
            <person name="Holt R.A."/>
            <person name="Jones S.J."/>
            <person name="Marra M.A."/>
            <person name="Douglas C.J."/>
            <person name="Ritland K."/>
            <person name="Bohlmann J."/>
        </authorList>
    </citation>
    <scope>NUCLEOTIDE SEQUENCE</scope>
    <source>
        <tissue evidence="5">Green portion of the leader tissue</tissue>
    </source>
</reference>
<dbReference type="EMBL" id="EF087036">
    <property type="protein sequence ID" value="ABK26292.1"/>
    <property type="molecule type" value="mRNA"/>
</dbReference>
<comment type="subcellular location">
    <subcellularLocation>
        <location evidence="1">Nucleus</location>
    </subcellularLocation>
</comment>